<keyword evidence="4" id="KW-1185">Reference proteome</keyword>
<feature type="region of interest" description="Disordered" evidence="1">
    <location>
        <begin position="21"/>
        <end position="96"/>
    </location>
</feature>
<evidence type="ECO:0000313" key="4">
    <source>
        <dbReference type="Proteomes" id="UP000316905"/>
    </source>
</evidence>
<feature type="compositionally biased region" description="Basic and acidic residues" evidence="1">
    <location>
        <begin position="53"/>
        <end position="62"/>
    </location>
</feature>
<proteinExistence type="predicted"/>
<sequence>MNVLLKAAAVLIVGGYPVGAYAQADETGRTPQDTDHDPRRVEIIAPDAQQNEQRQRGIELPEGRVTQGATRSDPLARERQQIDNDMELDRKQPLNN</sequence>
<gene>
    <name evidence="3" type="ORF">IQ22_01476</name>
</gene>
<evidence type="ECO:0000256" key="2">
    <source>
        <dbReference type="SAM" id="SignalP"/>
    </source>
</evidence>
<dbReference type="EMBL" id="VLKY01000004">
    <property type="protein sequence ID" value="TWI55550.1"/>
    <property type="molecule type" value="Genomic_DNA"/>
</dbReference>
<comment type="caution">
    <text evidence="3">The sequence shown here is derived from an EMBL/GenBank/DDBJ whole genome shotgun (WGS) entry which is preliminary data.</text>
</comment>
<dbReference type="AlphaFoldDB" id="A0A562QH80"/>
<feature type="compositionally biased region" description="Basic and acidic residues" evidence="1">
    <location>
        <begin position="74"/>
        <end position="96"/>
    </location>
</feature>
<feature type="compositionally biased region" description="Basic and acidic residues" evidence="1">
    <location>
        <begin position="26"/>
        <end position="42"/>
    </location>
</feature>
<name>A0A562QH80_9PSED</name>
<reference evidence="3 4" key="1">
    <citation type="journal article" date="2015" name="Stand. Genomic Sci.">
        <title>Genomic Encyclopedia of Bacterial and Archaeal Type Strains, Phase III: the genomes of soil and plant-associated and newly described type strains.</title>
        <authorList>
            <person name="Whitman W.B."/>
            <person name="Woyke T."/>
            <person name="Klenk H.P."/>
            <person name="Zhou Y."/>
            <person name="Lilburn T.G."/>
            <person name="Beck B.J."/>
            <person name="De Vos P."/>
            <person name="Vandamme P."/>
            <person name="Eisen J.A."/>
            <person name="Garrity G."/>
            <person name="Hugenholtz P."/>
            <person name="Kyrpides N.C."/>
        </authorList>
    </citation>
    <scope>NUCLEOTIDE SEQUENCE [LARGE SCALE GENOMIC DNA]</scope>
    <source>
        <strain evidence="3 4">CGMCC 1.6858</strain>
    </source>
</reference>
<dbReference type="RefSeq" id="WP_145140241.1">
    <property type="nucleotide sequence ID" value="NZ_VLKY01000004.1"/>
</dbReference>
<dbReference type="OrthoDB" id="9924856at2"/>
<evidence type="ECO:0000256" key="1">
    <source>
        <dbReference type="SAM" id="MobiDB-lite"/>
    </source>
</evidence>
<accession>A0A562QH80</accession>
<protein>
    <submittedName>
        <fullName evidence="3">Uncharacterized protein</fullName>
    </submittedName>
</protein>
<dbReference type="Proteomes" id="UP000316905">
    <property type="component" value="Unassembled WGS sequence"/>
</dbReference>
<keyword evidence="2" id="KW-0732">Signal</keyword>
<feature type="signal peptide" evidence="2">
    <location>
        <begin position="1"/>
        <end position="22"/>
    </location>
</feature>
<evidence type="ECO:0000313" key="3">
    <source>
        <dbReference type="EMBL" id="TWI55550.1"/>
    </source>
</evidence>
<organism evidence="3 4">
    <name type="scientific">Pseudomonas duriflava</name>
    <dbReference type="NCBI Taxonomy" id="459528"/>
    <lineage>
        <taxon>Bacteria</taxon>
        <taxon>Pseudomonadati</taxon>
        <taxon>Pseudomonadota</taxon>
        <taxon>Gammaproteobacteria</taxon>
        <taxon>Pseudomonadales</taxon>
        <taxon>Pseudomonadaceae</taxon>
        <taxon>Pseudomonas</taxon>
    </lineage>
</organism>
<feature type="chain" id="PRO_5021840496" evidence="2">
    <location>
        <begin position="23"/>
        <end position="96"/>
    </location>
</feature>